<dbReference type="Gene3D" id="1.20.1070.10">
    <property type="entry name" value="Rhodopsin 7-helix transmembrane proteins"/>
    <property type="match status" value="1"/>
</dbReference>
<feature type="transmembrane region" description="Helical" evidence="5">
    <location>
        <begin position="226"/>
        <end position="245"/>
    </location>
</feature>
<feature type="transmembrane region" description="Helical" evidence="5">
    <location>
        <begin position="81"/>
        <end position="106"/>
    </location>
</feature>
<accession>A0A915JCV7</accession>
<dbReference type="GO" id="GO:0008528">
    <property type="term" value="F:G protein-coupled peptide receptor activity"/>
    <property type="evidence" value="ECO:0007669"/>
    <property type="project" value="InterPro"/>
</dbReference>
<name>A0A915JCV7_ROMCU</name>
<dbReference type="PROSITE" id="PS50262">
    <property type="entry name" value="G_PROTEIN_RECEP_F1_2"/>
    <property type="match status" value="1"/>
</dbReference>
<keyword evidence="4 5" id="KW-0472">Membrane</keyword>
<sequence>MPRRCESLSFYLLQTPPNRSTYNNATTEFNGEYFPFLKNLSTSYLSVHGYICIFLCVFGILTNLLNFVILRRRDMRTSVNVVLSQIAICDLATMISYLVFVSYFYIWSWDPDCLYRGYSKNWMNFILFHSSWSVLMHTTSIWLVVLLALIRLAVMKYSNLGKKMFQLTVCQKWIFWVLLSVILLGFPVSLTNQVAKLENAPTCKSRNKTNNIQAVVMESEYQVQDYYTVNVSSIGKYLLVISAVSRKERKYNGKREKQ</sequence>
<feature type="transmembrane region" description="Helical" evidence="5">
    <location>
        <begin position="47"/>
        <end position="69"/>
    </location>
</feature>
<dbReference type="WBParaSite" id="nRc.2.0.1.t23997-RA">
    <property type="protein sequence ID" value="nRc.2.0.1.t23997-RA"/>
    <property type="gene ID" value="nRc.2.0.1.g23997"/>
</dbReference>
<dbReference type="SUPFAM" id="SSF81321">
    <property type="entry name" value="Family A G protein-coupled receptor-like"/>
    <property type="match status" value="1"/>
</dbReference>
<dbReference type="PANTHER" id="PTHR46273:SF4">
    <property type="entry name" value="AT19640P"/>
    <property type="match status" value="1"/>
</dbReference>
<dbReference type="InterPro" id="IPR017452">
    <property type="entry name" value="GPCR_Rhodpsn_7TM"/>
</dbReference>
<dbReference type="GO" id="GO:0005886">
    <property type="term" value="C:plasma membrane"/>
    <property type="evidence" value="ECO:0007669"/>
    <property type="project" value="TreeGrafter"/>
</dbReference>
<keyword evidence="3 5" id="KW-1133">Transmembrane helix</keyword>
<evidence type="ECO:0000313" key="7">
    <source>
        <dbReference type="Proteomes" id="UP000887565"/>
    </source>
</evidence>
<evidence type="ECO:0000256" key="4">
    <source>
        <dbReference type="ARBA" id="ARBA00023136"/>
    </source>
</evidence>
<dbReference type="AlphaFoldDB" id="A0A915JCV7"/>
<evidence type="ECO:0000256" key="3">
    <source>
        <dbReference type="ARBA" id="ARBA00022989"/>
    </source>
</evidence>
<keyword evidence="7" id="KW-1185">Reference proteome</keyword>
<feature type="transmembrane region" description="Helical" evidence="5">
    <location>
        <begin position="126"/>
        <end position="152"/>
    </location>
</feature>
<comment type="subcellular location">
    <subcellularLocation>
        <location evidence="1">Membrane</location>
    </subcellularLocation>
</comment>
<dbReference type="InterPro" id="IPR053219">
    <property type="entry name" value="GPCR_Dmsr-1"/>
</dbReference>
<proteinExistence type="predicted"/>
<dbReference type="PANTHER" id="PTHR46273">
    <property type="entry name" value="MYOSUPPRESSIN RECEPTOR 1, ISOFORM B-RELATED"/>
    <property type="match status" value="1"/>
</dbReference>
<evidence type="ECO:0000256" key="5">
    <source>
        <dbReference type="SAM" id="Phobius"/>
    </source>
</evidence>
<evidence type="ECO:0000256" key="2">
    <source>
        <dbReference type="ARBA" id="ARBA00022692"/>
    </source>
</evidence>
<feature type="domain" description="G-protein coupled receptors family 1 profile" evidence="6">
    <location>
        <begin position="61"/>
        <end position="258"/>
    </location>
</feature>
<protein>
    <submittedName>
        <fullName evidence="8">G-protein coupled receptors family 1 profile domain-containing protein</fullName>
    </submittedName>
</protein>
<keyword evidence="2 5" id="KW-0812">Transmembrane</keyword>
<dbReference type="InterPro" id="IPR019427">
    <property type="entry name" value="7TM_GPCR_serpentine_rcpt_Srw"/>
</dbReference>
<evidence type="ECO:0000313" key="8">
    <source>
        <dbReference type="WBParaSite" id="nRc.2.0.1.t23997-RA"/>
    </source>
</evidence>
<reference evidence="8" key="1">
    <citation type="submission" date="2022-11" db="UniProtKB">
        <authorList>
            <consortium name="WormBaseParasite"/>
        </authorList>
    </citation>
    <scope>IDENTIFICATION</scope>
</reference>
<organism evidence="7 8">
    <name type="scientific">Romanomermis culicivorax</name>
    <name type="common">Nematode worm</name>
    <dbReference type="NCBI Taxonomy" id="13658"/>
    <lineage>
        <taxon>Eukaryota</taxon>
        <taxon>Metazoa</taxon>
        <taxon>Ecdysozoa</taxon>
        <taxon>Nematoda</taxon>
        <taxon>Enoplea</taxon>
        <taxon>Dorylaimia</taxon>
        <taxon>Mermithida</taxon>
        <taxon>Mermithoidea</taxon>
        <taxon>Mermithidae</taxon>
        <taxon>Romanomermis</taxon>
    </lineage>
</organism>
<dbReference type="OMA" id="MPRRCES"/>
<dbReference type="Proteomes" id="UP000887565">
    <property type="component" value="Unplaced"/>
</dbReference>
<dbReference type="Pfam" id="PF10324">
    <property type="entry name" value="7TM_GPCR_Srw"/>
    <property type="match status" value="1"/>
</dbReference>
<evidence type="ECO:0000256" key="1">
    <source>
        <dbReference type="ARBA" id="ARBA00004370"/>
    </source>
</evidence>
<feature type="transmembrane region" description="Helical" evidence="5">
    <location>
        <begin position="173"/>
        <end position="190"/>
    </location>
</feature>
<evidence type="ECO:0000259" key="6">
    <source>
        <dbReference type="PROSITE" id="PS50262"/>
    </source>
</evidence>